<organism evidence="2 3">
    <name type="scientific">Thioflexithrix psekupsensis</name>
    <dbReference type="NCBI Taxonomy" id="1570016"/>
    <lineage>
        <taxon>Bacteria</taxon>
        <taxon>Pseudomonadati</taxon>
        <taxon>Pseudomonadota</taxon>
        <taxon>Gammaproteobacteria</taxon>
        <taxon>Thiotrichales</taxon>
        <taxon>Thioflexithrix</taxon>
    </lineage>
</organism>
<keyword evidence="3" id="KW-1185">Reference proteome</keyword>
<accession>A0A251XBA6</accession>
<proteinExistence type="predicted"/>
<dbReference type="Gene3D" id="3.30.700.10">
    <property type="entry name" value="Glycoprotein, Type 4 Pilin"/>
    <property type="match status" value="1"/>
</dbReference>
<keyword evidence="1" id="KW-1133">Transmembrane helix</keyword>
<dbReference type="OrthoDB" id="8481584at2"/>
<keyword evidence="1" id="KW-0812">Transmembrane</keyword>
<protein>
    <submittedName>
        <fullName evidence="2">Type II secretion system protein GspH</fullName>
    </submittedName>
</protein>
<reference evidence="2 3" key="1">
    <citation type="submission" date="2016-12" db="EMBL/GenBank/DDBJ databases">
        <title>Thioflexothrix psekupsii D3 genome sequencing and assembly.</title>
        <authorList>
            <person name="Fomenkov A."/>
            <person name="Vincze T."/>
            <person name="Grabovich M."/>
            <person name="Anton B.P."/>
            <person name="Dubinina G."/>
            <person name="Orlova M."/>
            <person name="Belousova E."/>
            <person name="Roberts R.J."/>
        </authorList>
    </citation>
    <scope>NUCLEOTIDE SEQUENCE [LARGE SCALE GENOMIC DNA]</scope>
    <source>
        <strain evidence="2">D3</strain>
    </source>
</reference>
<dbReference type="NCBIfam" id="TIGR02532">
    <property type="entry name" value="IV_pilin_GFxxxE"/>
    <property type="match status" value="1"/>
</dbReference>
<dbReference type="InterPro" id="IPR012902">
    <property type="entry name" value="N_methyl_site"/>
</dbReference>
<dbReference type="InterPro" id="IPR045584">
    <property type="entry name" value="Pilin-like"/>
</dbReference>
<evidence type="ECO:0000313" key="3">
    <source>
        <dbReference type="Proteomes" id="UP000194798"/>
    </source>
</evidence>
<keyword evidence="1" id="KW-0472">Membrane</keyword>
<sequence>MGYIKNLLPQRAFTLIELIIVMAIIAVGAALVIPRLNSGETVKLEAQVRELLATLNHARRSAIVEGKTKTILLQSAVPSDEPKLRQLPGVWESRGAEIKWAEKSEATGTLKVSFFPAGGSSGGTLLLTQFDVQVKIKIDPFNGKTMVDYERAPNI</sequence>
<dbReference type="Proteomes" id="UP000194798">
    <property type="component" value="Unassembled WGS sequence"/>
</dbReference>
<evidence type="ECO:0000313" key="2">
    <source>
        <dbReference type="EMBL" id="OUD15722.1"/>
    </source>
</evidence>
<dbReference type="SUPFAM" id="SSF54523">
    <property type="entry name" value="Pili subunits"/>
    <property type="match status" value="1"/>
</dbReference>
<dbReference type="RefSeq" id="WP_086487323.1">
    <property type="nucleotide sequence ID" value="NZ_MSLT01000006.1"/>
</dbReference>
<dbReference type="Pfam" id="PF07963">
    <property type="entry name" value="N_methyl"/>
    <property type="match status" value="1"/>
</dbReference>
<feature type="transmembrane region" description="Helical" evidence="1">
    <location>
        <begin position="12"/>
        <end position="33"/>
    </location>
</feature>
<gene>
    <name evidence="2" type="ORF">TPSD3_04205</name>
</gene>
<comment type="caution">
    <text evidence="2">The sequence shown here is derived from an EMBL/GenBank/DDBJ whole genome shotgun (WGS) entry which is preliminary data.</text>
</comment>
<dbReference type="AlphaFoldDB" id="A0A251XBA6"/>
<dbReference type="EMBL" id="MSLT01000006">
    <property type="protein sequence ID" value="OUD15722.1"/>
    <property type="molecule type" value="Genomic_DNA"/>
</dbReference>
<name>A0A251XBA6_9GAMM</name>
<evidence type="ECO:0000256" key="1">
    <source>
        <dbReference type="SAM" id="Phobius"/>
    </source>
</evidence>